<keyword evidence="4 5" id="KW-0663">Pyridoxal phosphate</keyword>
<dbReference type="PANTHER" id="PTHR11986">
    <property type="entry name" value="AMINOTRANSFERASE CLASS III"/>
    <property type="match status" value="1"/>
</dbReference>
<keyword evidence="3 7" id="KW-0808">Transferase</keyword>
<evidence type="ECO:0000313" key="8">
    <source>
        <dbReference type="Proteomes" id="UP000199529"/>
    </source>
</evidence>
<evidence type="ECO:0000256" key="6">
    <source>
        <dbReference type="SAM" id="MobiDB-lite"/>
    </source>
</evidence>
<accession>A0A1H3SKA2</accession>
<dbReference type="InterPro" id="IPR015421">
    <property type="entry name" value="PyrdxlP-dep_Trfase_major"/>
</dbReference>
<dbReference type="AlphaFoldDB" id="A0A1H3SKA2"/>
<dbReference type="InterPro" id="IPR050103">
    <property type="entry name" value="Class-III_PLP-dep_AT"/>
</dbReference>
<evidence type="ECO:0000256" key="4">
    <source>
        <dbReference type="ARBA" id="ARBA00022898"/>
    </source>
</evidence>
<dbReference type="FunFam" id="3.40.640.10:FF:000004">
    <property type="entry name" value="Acetylornithine aminotransferase"/>
    <property type="match status" value="1"/>
</dbReference>
<dbReference type="GO" id="GO:0008483">
    <property type="term" value="F:transaminase activity"/>
    <property type="evidence" value="ECO:0007669"/>
    <property type="project" value="UniProtKB-KW"/>
</dbReference>
<dbReference type="Proteomes" id="UP000199529">
    <property type="component" value="Unassembled WGS sequence"/>
</dbReference>
<keyword evidence="2 7" id="KW-0032">Aminotransferase</keyword>
<dbReference type="CDD" id="cd00610">
    <property type="entry name" value="OAT_like"/>
    <property type="match status" value="1"/>
</dbReference>
<dbReference type="InterPro" id="IPR005814">
    <property type="entry name" value="Aminotrans_3"/>
</dbReference>
<dbReference type="STRING" id="418495.SAMN05216215_10667"/>
<dbReference type="PANTHER" id="PTHR11986:SF79">
    <property type="entry name" value="ACETYLORNITHINE AMINOTRANSFERASE, MITOCHONDRIAL"/>
    <property type="match status" value="1"/>
</dbReference>
<name>A0A1H3SKA2_9PSEU</name>
<dbReference type="SUPFAM" id="SSF53383">
    <property type="entry name" value="PLP-dependent transferases"/>
    <property type="match status" value="1"/>
</dbReference>
<dbReference type="PROSITE" id="PS00600">
    <property type="entry name" value="AA_TRANSFER_CLASS_3"/>
    <property type="match status" value="1"/>
</dbReference>
<dbReference type="InterPro" id="IPR015422">
    <property type="entry name" value="PyrdxlP-dep_Trfase_small"/>
</dbReference>
<dbReference type="GO" id="GO:0030170">
    <property type="term" value="F:pyridoxal phosphate binding"/>
    <property type="evidence" value="ECO:0007669"/>
    <property type="project" value="InterPro"/>
</dbReference>
<comment type="similarity">
    <text evidence="5">Belongs to the class-III pyridoxal-phosphate-dependent aminotransferase family.</text>
</comment>
<feature type="region of interest" description="Disordered" evidence="6">
    <location>
        <begin position="1"/>
        <end position="20"/>
    </location>
</feature>
<evidence type="ECO:0000256" key="2">
    <source>
        <dbReference type="ARBA" id="ARBA00022576"/>
    </source>
</evidence>
<dbReference type="Gene3D" id="3.90.1150.10">
    <property type="entry name" value="Aspartate Aminotransferase, domain 1"/>
    <property type="match status" value="1"/>
</dbReference>
<evidence type="ECO:0000313" key="7">
    <source>
        <dbReference type="EMBL" id="SDZ38005.1"/>
    </source>
</evidence>
<gene>
    <name evidence="7" type="ORF">SAMN05216215_10667</name>
</gene>
<evidence type="ECO:0000256" key="5">
    <source>
        <dbReference type="RuleBase" id="RU003560"/>
    </source>
</evidence>
<dbReference type="EMBL" id="FNOK01000066">
    <property type="protein sequence ID" value="SDZ38005.1"/>
    <property type="molecule type" value="Genomic_DNA"/>
</dbReference>
<dbReference type="InterPro" id="IPR015424">
    <property type="entry name" value="PyrdxlP-dep_Trfase"/>
</dbReference>
<evidence type="ECO:0000256" key="3">
    <source>
        <dbReference type="ARBA" id="ARBA00022679"/>
    </source>
</evidence>
<dbReference type="GO" id="GO:0042802">
    <property type="term" value="F:identical protein binding"/>
    <property type="evidence" value="ECO:0007669"/>
    <property type="project" value="TreeGrafter"/>
</dbReference>
<dbReference type="Gene3D" id="3.40.640.10">
    <property type="entry name" value="Type I PLP-dependent aspartate aminotransferase-like (Major domain)"/>
    <property type="match status" value="1"/>
</dbReference>
<organism evidence="7 8">
    <name type="scientific">Saccharopolyspora shandongensis</name>
    <dbReference type="NCBI Taxonomy" id="418495"/>
    <lineage>
        <taxon>Bacteria</taxon>
        <taxon>Bacillati</taxon>
        <taxon>Actinomycetota</taxon>
        <taxon>Actinomycetes</taxon>
        <taxon>Pseudonocardiales</taxon>
        <taxon>Pseudonocardiaceae</taxon>
        <taxon>Saccharopolyspora</taxon>
    </lineage>
</organism>
<dbReference type="RefSeq" id="WP_093276716.1">
    <property type="nucleotide sequence ID" value="NZ_FNOK01000066.1"/>
</dbReference>
<reference evidence="8" key="1">
    <citation type="submission" date="2016-10" db="EMBL/GenBank/DDBJ databases">
        <authorList>
            <person name="Varghese N."/>
            <person name="Submissions S."/>
        </authorList>
    </citation>
    <scope>NUCLEOTIDE SEQUENCE [LARGE SCALE GENOMIC DNA]</scope>
    <source>
        <strain evidence="8">CGMCC 4.3530</strain>
    </source>
</reference>
<dbReference type="OrthoDB" id="9801052at2"/>
<dbReference type="InterPro" id="IPR049704">
    <property type="entry name" value="Aminotrans_3_PPA_site"/>
</dbReference>
<keyword evidence="8" id="KW-1185">Reference proteome</keyword>
<dbReference type="PIRSF" id="PIRSF000521">
    <property type="entry name" value="Transaminase_4ab_Lys_Orn"/>
    <property type="match status" value="1"/>
</dbReference>
<comment type="cofactor">
    <cofactor evidence="1">
        <name>pyridoxal 5'-phosphate</name>
        <dbReference type="ChEBI" id="CHEBI:597326"/>
    </cofactor>
</comment>
<evidence type="ECO:0000256" key="1">
    <source>
        <dbReference type="ARBA" id="ARBA00001933"/>
    </source>
</evidence>
<protein>
    <submittedName>
        <fullName evidence="7">Putrescine aminotransferase</fullName>
    </submittedName>
</protein>
<proteinExistence type="inferred from homology"/>
<dbReference type="Pfam" id="PF00202">
    <property type="entry name" value="Aminotran_3"/>
    <property type="match status" value="1"/>
</dbReference>
<sequence>MSVHGIQHAGSRQTSERYRRHISRGRARLADMTGGLTEVSSRGSRVVDADGKTYLNCGGYGVFLLGHAHPSVVGAVVEQVHRHPLTTRLMLEPTVASAAETLAGVAPDGMDYVHFVNSGAEATEAAIKLARAHGHAHLISAVGGYHGKTTGALSITARELYQAPFRPLLPSVDHVPFGDAQALEEVLAAAPPACVVVEPVQGEGGVVVPPPGYLRDVAQLCRKYGALFVLDEVQTGLGRLGHWWGADRESVTPDILLVGKNLSGGVVPVAAMVATAEAYSPFNRDPFLHTSTFAGSPIAAAAAEAAIRVIVAENLVTKASELGEYLLQELRRILLHHCGHLITDVRGLGLLIGVELVNEQATGELLMELLDHGVLVNHSLNAHRVLRFTPPAVLTSEDVHWLLEAVTRAAETLARRCPPNAVVEGTP</sequence>